<evidence type="ECO:0000256" key="3">
    <source>
        <dbReference type="ARBA" id="ARBA00022692"/>
    </source>
</evidence>
<protein>
    <submittedName>
        <fullName evidence="7">CidA/LrgA family protein</fullName>
    </submittedName>
</protein>
<keyword evidence="8" id="KW-1185">Reference proteome</keyword>
<dbReference type="InterPro" id="IPR005538">
    <property type="entry name" value="LrgA/CidA"/>
</dbReference>
<feature type="transmembrane region" description="Helical" evidence="6">
    <location>
        <begin position="20"/>
        <end position="43"/>
    </location>
</feature>
<evidence type="ECO:0000256" key="1">
    <source>
        <dbReference type="ARBA" id="ARBA00004651"/>
    </source>
</evidence>
<dbReference type="RefSeq" id="WP_321553981.1">
    <property type="nucleotide sequence ID" value="NZ_JAXIVU010000014.1"/>
</dbReference>
<evidence type="ECO:0000256" key="4">
    <source>
        <dbReference type="ARBA" id="ARBA00022989"/>
    </source>
</evidence>
<gene>
    <name evidence="7" type="ORF">TOI97_10010</name>
</gene>
<evidence type="ECO:0000256" key="6">
    <source>
        <dbReference type="SAM" id="Phobius"/>
    </source>
</evidence>
<accession>A0ABU5GT68</accession>
<keyword evidence="3 6" id="KW-0812">Transmembrane</keyword>
<name>A0ABU5GT68_9GAMM</name>
<reference evidence="7 8" key="1">
    <citation type="submission" date="2023-12" db="EMBL/GenBank/DDBJ databases">
        <title>Denitrificimonas halotolerans sp. nov.,a novel species isolated from landfill leachate.</title>
        <authorList>
            <person name="Wang S."/>
        </authorList>
    </citation>
    <scope>NUCLEOTIDE SEQUENCE [LARGE SCALE GENOMIC DNA]</scope>
    <source>
        <strain evidence="7 8">JX-1</strain>
    </source>
</reference>
<dbReference type="PANTHER" id="PTHR33931">
    <property type="entry name" value="HOLIN-LIKE PROTEIN CIDA-RELATED"/>
    <property type="match status" value="1"/>
</dbReference>
<keyword evidence="5 6" id="KW-0472">Membrane</keyword>
<evidence type="ECO:0000256" key="2">
    <source>
        <dbReference type="ARBA" id="ARBA00022475"/>
    </source>
</evidence>
<evidence type="ECO:0000256" key="5">
    <source>
        <dbReference type="ARBA" id="ARBA00023136"/>
    </source>
</evidence>
<proteinExistence type="predicted"/>
<evidence type="ECO:0000313" key="7">
    <source>
        <dbReference type="EMBL" id="MDY7219895.1"/>
    </source>
</evidence>
<comment type="caution">
    <text evidence="7">The sequence shown here is derived from an EMBL/GenBank/DDBJ whole genome shotgun (WGS) entry which is preliminary data.</text>
</comment>
<dbReference type="Proteomes" id="UP001294570">
    <property type="component" value="Unassembled WGS sequence"/>
</dbReference>
<feature type="transmembrane region" description="Helical" evidence="6">
    <location>
        <begin position="87"/>
        <end position="110"/>
    </location>
</feature>
<dbReference type="EMBL" id="JAXIVU010000014">
    <property type="protein sequence ID" value="MDY7219895.1"/>
    <property type="molecule type" value="Genomic_DNA"/>
</dbReference>
<comment type="subcellular location">
    <subcellularLocation>
        <location evidence="1">Cell membrane</location>
        <topology evidence="1">Multi-pass membrane protein</topology>
    </subcellularLocation>
</comment>
<evidence type="ECO:0000313" key="8">
    <source>
        <dbReference type="Proteomes" id="UP001294570"/>
    </source>
</evidence>
<keyword evidence="4 6" id="KW-1133">Transmembrane helix</keyword>
<dbReference type="PANTHER" id="PTHR33931:SF2">
    <property type="entry name" value="HOLIN-LIKE PROTEIN CIDA"/>
    <property type="match status" value="1"/>
</dbReference>
<dbReference type="Pfam" id="PF03788">
    <property type="entry name" value="LrgA"/>
    <property type="match status" value="1"/>
</dbReference>
<keyword evidence="2" id="KW-1003">Cell membrane</keyword>
<sequence length="120" mass="13072">MLLRGLSWLIGFQLLGTALNVLFFPVIPGPIIGLVLLFIYLLVRGNVSAPIDEAAASLLRYLPLLLVPPAIGVMAHVDDIQADFWAIAGSLVLSLVISMVVIGWLMQLLINRQARKKGEQ</sequence>
<organism evidence="7 8">
    <name type="scientific">Denitrificimonas halotolerans</name>
    <dbReference type="NCBI Taxonomy" id="3098930"/>
    <lineage>
        <taxon>Bacteria</taxon>
        <taxon>Pseudomonadati</taxon>
        <taxon>Pseudomonadota</taxon>
        <taxon>Gammaproteobacteria</taxon>
        <taxon>Pseudomonadales</taxon>
        <taxon>Pseudomonadaceae</taxon>
        <taxon>Denitrificimonas</taxon>
    </lineage>
</organism>